<dbReference type="Pfam" id="PF11209">
    <property type="entry name" value="LmeA"/>
    <property type="match status" value="1"/>
</dbReference>
<dbReference type="AlphaFoldDB" id="A0A370BC86"/>
<comment type="caution">
    <text evidence="1">The sequence shown here is derived from an EMBL/GenBank/DDBJ whole genome shotgun (WGS) entry which is preliminary data.</text>
</comment>
<name>A0A370BC86_9ACTN</name>
<dbReference type="EMBL" id="QQNA01000122">
    <property type="protein sequence ID" value="RDG37055.1"/>
    <property type="molecule type" value="Genomic_DNA"/>
</dbReference>
<organism evidence="1 2">
    <name type="scientific">Streptomyces corynorhini</name>
    <dbReference type="NCBI Taxonomy" id="2282652"/>
    <lineage>
        <taxon>Bacteria</taxon>
        <taxon>Bacillati</taxon>
        <taxon>Actinomycetota</taxon>
        <taxon>Actinomycetes</taxon>
        <taxon>Kitasatosporales</taxon>
        <taxon>Streptomycetaceae</taxon>
        <taxon>Streptomyces</taxon>
    </lineage>
</organism>
<dbReference type="InterPro" id="IPR021373">
    <property type="entry name" value="DUF2993"/>
</dbReference>
<dbReference type="OrthoDB" id="3215846at2"/>
<gene>
    <name evidence="1" type="ORF">DVH02_16745</name>
</gene>
<proteinExistence type="predicted"/>
<evidence type="ECO:0000313" key="2">
    <source>
        <dbReference type="Proteomes" id="UP000253741"/>
    </source>
</evidence>
<dbReference type="Proteomes" id="UP000253741">
    <property type="component" value="Unassembled WGS sequence"/>
</dbReference>
<reference evidence="1 2" key="1">
    <citation type="submission" date="2018-07" db="EMBL/GenBank/DDBJ databases">
        <title>Streptomyces species from bats.</title>
        <authorList>
            <person name="Dunlap C."/>
        </authorList>
    </citation>
    <scope>NUCLEOTIDE SEQUENCE [LARGE SCALE GENOMIC DNA]</scope>
    <source>
        <strain evidence="1 2">AC230</strain>
    </source>
</reference>
<protein>
    <submittedName>
        <fullName evidence="1">DUF2993 domain-containing protein</fullName>
    </submittedName>
</protein>
<evidence type="ECO:0000313" key="1">
    <source>
        <dbReference type="EMBL" id="RDG37055.1"/>
    </source>
</evidence>
<keyword evidence="2" id="KW-1185">Reference proteome</keyword>
<sequence>MILVVIFGGLFVAADRAAVYFAEGQVAEKLKSSQGLSSDPEVSIKGFPFLTQVFDSLEEVDIRLDGVNATVDGRAIQVTEVKAVLKDVTIDSGYTSATAGRAEGSARISYADLERSAPKGVSVGYAGDERAAKSQVKLSGSLADVAEGAGVNIPAPFKALLAGEQLSVYSTVSLSNGDTVRLKAASLPSLPIPGFESQLRDLVDYDMKIEGLPSTVKLDKVAAEKSGLRFTGTGTDVSLTG</sequence>
<accession>A0A370BC86</accession>